<dbReference type="Pfam" id="PF13671">
    <property type="entry name" value="AAA_33"/>
    <property type="match status" value="1"/>
</dbReference>
<dbReference type="Gene3D" id="3.40.50.300">
    <property type="entry name" value="P-loop containing nucleotide triphosphate hydrolases"/>
    <property type="match status" value="1"/>
</dbReference>
<comment type="caution">
    <text evidence="1">The sequence shown here is derived from an EMBL/GenBank/DDBJ whole genome shotgun (WGS) entry which is preliminary data.</text>
</comment>
<accession>A0ABX3ER42</accession>
<evidence type="ECO:0000313" key="1">
    <source>
        <dbReference type="EMBL" id="OKP88499.1"/>
    </source>
</evidence>
<keyword evidence="2" id="KW-1185">Reference proteome</keyword>
<organism evidence="1 2">
    <name type="scientific">Paenibacillus helianthi</name>
    <dbReference type="NCBI Taxonomy" id="1349432"/>
    <lineage>
        <taxon>Bacteria</taxon>
        <taxon>Bacillati</taxon>
        <taxon>Bacillota</taxon>
        <taxon>Bacilli</taxon>
        <taxon>Bacillales</taxon>
        <taxon>Paenibacillaceae</taxon>
        <taxon>Paenibacillus</taxon>
    </lineage>
</organism>
<sequence>MKRLAIITVGKTHSGKTTFAKELEQQLNNSIVIDQDTHAEFINTYYKSLRPTQGPNTIKYAITNTIVDYAVEMTELHLILSNSNRNTIGRSKLLTYFHDKGFETVLVYFDFPDFILEERIHKSTRSKAIFRTASNFVEVLNRQNAESKQDNISNPTEGEVDYFFVIKDSTEVHSVIEKLVALYTNGG</sequence>
<name>A0ABX3ER42_9BACL</name>
<reference evidence="1 2" key="1">
    <citation type="submission" date="2016-03" db="EMBL/GenBank/DDBJ databases">
        <authorList>
            <person name="Sant'Anna F.H."/>
            <person name="Ambrosini A."/>
            <person name="Souza R."/>
            <person name="Bach E."/>
            <person name="Fernandes G."/>
            <person name="Balsanelli E."/>
            <person name="Baura V.A."/>
            <person name="Souza E.M."/>
            <person name="Passaglia L."/>
        </authorList>
    </citation>
    <scope>NUCLEOTIDE SEQUENCE [LARGE SCALE GENOMIC DNA]</scope>
    <source>
        <strain evidence="1 2">P26E</strain>
    </source>
</reference>
<evidence type="ECO:0000313" key="2">
    <source>
        <dbReference type="Proteomes" id="UP000186058"/>
    </source>
</evidence>
<dbReference type="Proteomes" id="UP000186058">
    <property type="component" value="Unassembled WGS sequence"/>
</dbReference>
<proteinExistence type="predicted"/>
<dbReference type="RefSeq" id="WP_074107046.1">
    <property type="nucleotide sequence ID" value="NZ_LVWI01000030.1"/>
</dbReference>
<dbReference type="InterPro" id="IPR027417">
    <property type="entry name" value="P-loop_NTPase"/>
</dbReference>
<dbReference type="SUPFAM" id="SSF52540">
    <property type="entry name" value="P-loop containing nucleoside triphosphate hydrolases"/>
    <property type="match status" value="1"/>
</dbReference>
<protein>
    <submittedName>
        <fullName evidence="1">CRISPR-associated protein Cas2</fullName>
    </submittedName>
</protein>
<dbReference type="EMBL" id="LVWI01000030">
    <property type="protein sequence ID" value="OKP88499.1"/>
    <property type="molecule type" value="Genomic_DNA"/>
</dbReference>
<gene>
    <name evidence="1" type="ORF">A3844_07295</name>
</gene>